<evidence type="ECO:0000256" key="1">
    <source>
        <dbReference type="SAM" id="MobiDB-lite"/>
    </source>
</evidence>
<protein>
    <submittedName>
        <fullName evidence="2">Uncharacterized protein</fullName>
    </submittedName>
</protein>
<sequence>MTLFNKTREIQRHEPPGNLDDLTDENKTTWSKCFISHWIEGEISADSRVVEDGRTPLTQFFESFNAGSEPILVTWNAFPKLISDAYPDNNTRWAIADASRMVQDEYLEWSVNRGERKISGDIISVTMTCEGPEYWQFLASCQKQDFINLMRDLNPAFRKQMQDGDFFLTDFVTKNEVYNPANSWNLLSTNGCIAHLIQPNNTLSAEVDIAAQATVIRKSDDGKIITDKDKLIRCSKYGNPGRNSDPTIGYAINTLARKGQKITLAEPVALYVSEFDTSSFRIDPNGTTGQPDEHDLLDIDNPSDIFQWTRGDIDTGHGLRLHIEMPEDMNLNVSNLYDINTQQHIRYGAQFADYITMTVGAVTASAEAAAPQRCFKNENAYSAGTPCSVFEGLTRASGSSRA</sequence>
<dbReference type="EMBL" id="AZGY01000028">
    <property type="protein sequence ID" value="KZZ88757.1"/>
    <property type="molecule type" value="Genomic_DNA"/>
</dbReference>
<evidence type="ECO:0000313" key="2">
    <source>
        <dbReference type="EMBL" id="KZZ88757.1"/>
    </source>
</evidence>
<dbReference type="Proteomes" id="UP000078544">
    <property type="component" value="Unassembled WGS sequence"/>
</dbReference>
<proteinExistence type="predicted"/>
<feature type="region of interest" description="Disordered" evidence="1">
    <location>
        <begin position="1"/>
        <end position="23"/>
    </location>
</feature>
<comment type="caution">
    <text evidence="2">The sequence shown here is derived from an EMBL/GenBank/DDBJ whole genome shotgun (WGS) entry which is preliminary data.</text>
</comment>
<keyword evidence="3" id="KW-1185">Reference proteome</keyword>
<dbReference type="OrthoDB" id="10253919at2759"/>
<gene>
    <name evidence="2" type="ORF">AAL_07958</name>
</gene>
<organism evidence="2 3">
    <name type="scientific">Moelleriella libera RCEF 2490</name>
    <dbReference type="NCBI Taxonomy" id="1081109"/>
    <lineage>
        <taxon>Eukaryota</taxon>
        <taxon>Fungi</taxon>
        <taxon>Dikarya</taxon>
        <taxon>Ascomycota</taxon>
        <taxon>Pezizomycotina</taxon>
        <taxon>Sordariomycetes</taxon>
        <taxon>Hypocreomycetidae</taxon>
        <taxon>Hypocreales</taxon>
        <taxon>Clavicipitaceae</taxon>
        <taxon>Moelleriella</taxon>
    </lineage>
</organism>
<evidence type="ECO:0000313" key="3">
    <source>
        <dbReference type="Proteomes" id="UP000078544"/>
    </source>
</evidence>
<accession>A0A167WEX4</accession>
<reference evidence="2 3" key="1">
    <citation type="journal article" date="2016" name="Genome Biol. Evol.">
        <title>Divergent and convergent evolution of fungal pathogenicity.</title>
        <authorList>
            <person name="Shang Y."/>
            <person name="Xiao G."/>
            <person name="Zheng P."/>
            <person name="Cen K."/>
            <person name="Zhan S."/>
            <person name="Wang C."/>
        </authorList>
    </citation>
    <scope>NUCLEOTIDE SEQUENCE [LARGE SCALE GENOMIC DNA]</scope>
    <source>
        <strain evidence="2 3">RCEF 2490</strain>
    </source>
</reference>
<dbReference type="AlphaFoldDB" id="A0A167WEX4"/>
<name>A0A167WEX4_9HYPO</name>
<feature type="compositionally biased region" description="Basic and acidic residues" evidence="1">
    <location>
        <begin position="1"/>
        <end position="15"/>
    </location>
</feature>